<gene>
    <name evidence="3" type="ORF">SCAR479_03983</name>
</gene>
<feature type="compositionally biased region" description="Polar residues" evidence="1">
    <location>
        <begin position="68"/>
        <end position="93"/>
    </location>
</feature>
<keyword evidence="4" id="KW-1185">Reference proteome</keyword>
<name>A0ABR2XZ79_9PEZI</name>
<dbReference type="InterPro" id="IPR056599">
    <property type="entry name" value="AAA_lid_fung"/>
</dbReference>
<evidence type="ECO:0000313" key="4">
    <source>
        <dbReference type="Proteomes" id="UP001465668"/>
    </source>
</evidence>
<dbReference type="InterPro" id="IPR054289">
    <property type="entry name" value="DUF7025"/>
</dbReference>
<feature type="domain" description="AAA+ ATPase" evidence="2">
    <location>
        <begin position="573"/>
        <end position="699"/>
    </location>
</feature>
<evidence type="ECO:0000256" key="1">
    <source>
        <dbReference type="SAM" id="MobiDB-lite"/>
    </source>
</evidence>
<proteinExistence type="predicted"/>
<dbReference type="Pfam" id="PF22942">
    <property type="entry name" value="DUF7025"/>
    <property type="match status" value="1"/>
</dbReference>
<sequence>MASAVPKGPPPRPKKPATLTMNGTSTVMRAESVTGPTEPGEEVTRTDHLSDSIASKGAGIDHAEYQNKETQTSFEPTQLSGTESNQAVEQKSPTLDEYSSCASEQGGGDADSHEEKTVDDTGPIALTGVGRTATKADGKQYQVDEAEWASEMMESEQKFAINRYRVDGKHTLSIESTFLQELLNKFLKRADSPHVTKGDGSITFEEPFMPLYFYYESMLQSVSEMESVPESSLKDIESLKYYYEKYIASSHTHIRETINKGWVSYEDLWALFQPGELLYSVDGFQQGQLSMVSAAVFRNAPAVRDEVAEFLPMPFMQMLRGEDRFVVDSWGMEWESSLQVFKRQSTTKPILRFSGSRPVTDLAFYPVRFYAHGDQHAIDEILNRLEERGRFWQKLVGASPSYWYHDGPATEMRRQTNNSGFTSTEEKENRYLSERVVVDHSGYKQFGENSILGKMNDMMASMFDSKKKIPERPVLMGALDEVEGALDDWPASKPFSQIQARLCPSELYSCAPRSTIWYYVSVANLKPIEWGKDAIDSLVIEPTTKDVLRGLVEEHKKRKLDGIVSDFMPDKGQGLVIVLHGPPGVGKTLTAECIAEFTEKPLYSINIGDLSSDQNVVQRLEIIFELSARWDALLLLDEADVVLEKRSFENIHRNAVVSVFLRMLEYYRGMVFLTTNRLGTMDIAFQSRVSLAIKFNLLNDDARRQIWLNFIKRLDDVDREGKMQLLERLDDIKLWQLNGRQIRNVLRMAQVIAISREKRPGALSFKHVEQMALETLNFQHYFQEEYRESRSQLGDIDLRFREKRIGGRPSNSGFIAAAGQWE</sequence>
<dbReference type="EMBL" id="JARVKM010000012">
    <property type="protein sequence ID" value="KAK9779116.1"/>
    <property type="molecule type" value="Genomic_DNA"/>
</dbReference>
<accession>A0ABR2XZ79</accession>
<dbReference type="PANTHER" id="PTHR46411">
    <property type="entry name" value="FAMILY ATPASE, PUTATIVE-RELATED"/>
    <property type="match status" value="1"/>
</dbReference>
<evidence type="ECO:0000313" key="3">
    <source>
        <dbReference type="EMBL" id="KAK9779116.1"/>
    </source>
</evidence>
<comment type="caution">
    <text evidence="3">The sequence shown here is derived from an EMBL/GenBank/DDBJ whole genome shotgun (WGS) entry which is preliminary data.</text>
</comment>
<dbReference type="InterPro" id="IPR003593">
    <property type="entry name" value="AAA+_ATPase"/>
</dbReference>
<dbReference type="Pfam" id="PF00004">
    <property type="entry name" value="AAA"/>
    <property type="match status" value="1"/>
</dbReference>
<protein>
    <submittedName>
        <fullName evidence="3">AAA+ ATPase domain-containing protein</fullName>
    </submittedName>
</protein>
<evidence type="ECO:0000259" key="2">
    <source>
        <dbReference type="SMART" id="SM00382"/>
    </source>
</evidence>
<feature type="region of interest" description="Disordered" evidence="1">
    <location>
        <begin position="1"/>
        <end position="137"/>
    </location>
</feature>
<feature type="compositionally biased region" description="Basic and acidic residues" evidence="1">
    <location>
        <begin position="110"/>
        <end position="119"/>
    </location>
</feature>
<dbReference type="Gene3D" id="3.40.50.300">
    <property type="entry name" value="P-loop containing nucleotide triphosphate hydrolases"/>
    <property type="match status" value="1"/>
</dbReference>
<dbReference type="SUPFAM" id="SSF52540">
    <property type="entry name" value="P-loop containing nucleoside triphosphate hydrolases"/>
    <property type="match status" value="1"/>
</dbReference>
<dbReference type="CDD" id="cd19481">
    <property type="entry name" value="RecA-like_protease"/>
    <property type="match status" value="1"/>
</dbReference>
<dbReference type="PANTHER" id="PTHR46411:SF2">
    <property type="entry name" value="AAA+ ATPASE DOMAIN-CONTAINING PROTEIN"/>
    <property type="match status" value="1"/>
</dbReference>
<dbReference type="InterPro" id="IPR027417">
    <property type="entry name" value="P-loop_NTPase"/>
</dbReference>
<dbReference type="Proteomes" id="UP001465668">
    <property type="component" value="Unassembled WGS sequence"/>
</dbReference>
<organism evidence="3 4">
    <name type="scientific">Seiridium cardinale</name>
    <dbReference type="NCBI Taxonomy" id="138064"/>
    <lineage>
        <taxon>Eukaryota</taxon>
        <taxon>Fungi</taxon>
        <taxon>Dikarya</taxon>
        <taxon>Ascomycota</taxon>
        <taxon>Pezizomycotina</taxon>
        <taxon>Sordariomycetes</taxon>
        <taxon>Xylariomycetidae</taxon>
        <taxon>Amphisphaeriales</taxon>
        <taxon>Sporocadaceae</taxon>
        <taxon>Seiridium</taxon>
    </lineage>
</organism>
<dbReference type="InterPro" id="IPR003959">
    <property type="entry name" value="ATPase_AAA_core"/>
</dbReference>
<dbReference type="Pfam" id="PF23232">
    <property type="entry name" value="AAA_lid_13"/>
    <property type="match status" value="1"/>
</dbReference>
<reference evidence="3 4" key="1">
    <citation type="submission" date="2024-02" db="EMBL/GenBank/DDBJ databases">
        <title>First draft genome assembly of two strains of Seiridium cardinale.</title>
        <authorList>
            <person name="Emiliani G."/>
            <person name="Scali E."/>
        </authorList>
    </citation>
    <scope>NUCLEOTIDE SEQUENCE [LARGE SCALE GENOMIC DNA]</scope>
    <source>
        <strain evidence="3 4">BM-138-000479</strain>
    </source>
</reference>
<dbReference type="SMART" id="SM00382">
    <property type="entry name" value="AAA"/>
    <property type="match status" value="1"/>
</dbReference>